<dbReference type="InterPro" id="IPR000905">
    <property type="entry name" value="Gcp-like_dom"/>
</dbReference>
<evidence type="ECO:0000259" key="1">
    <source>
        <dbReference type="Pfam" id="PF00814"/>
    </source>
</evidence>
<dbReference type="EMBL" id="JBAJEX010000001">
    <property type="protein sequence ID" value="MEO1765960.1"/>
    <property type="molecule type" value="Genomic_DNA"/>
</dbReference>
<dbReference type="CDD" id="cd24032">
    <property type="entry name" value="ASKHA_NBD_TsaB"/>
    <property type="match status" value="1"/>
</dbReference>
<evidence type="ECO:0000313" key="2">
    <source>
        <dbReference type="EMBL" id="MEO1765960.1"/>
    </source>
</evidence>
<dbReference type="InterPro" id="IPR022496">
    <property type="entry name" value="T6A_TsaB"/>
</dbReference>
<dbReference type="PANTHER" id="PTHR11735">
    <property type="entry name" value="TRNA N6-ADENOSINE THREONYLCARBAMOYLTRANSFERASE"/>
    <property type="match status" value="1"/>
</dbReference>
<dbReference type="InterPro" id="IPR043129">
    <property type="entry name" value="ATPase_NBD"/>
</dbReference>
<proteinExistence type="predicted"/>
<dbReference type="Pfam" id="PF00814">
    <property type="entry name" value="TsaD"/>
    <property type="match status" value="1"/>
</dbReference>
<feature type="domain" description="Gcp-like" evidence="1">
    <location>
        <begin position="29"/>
        <end position="142"/>
    </location>
</feature>
<comment type="caution">
    <text evidence="2">The sequence shown here is derived from an EMBL/GenBank/DDBJ whole genome shotgun (WGS) entry which is preliminary data.</text>
</comment>
<organism evidence="2 3">
    <name type="scientific">Thiobacter aerophilum</name>
    <dbReference type="NCBI Taxonomy" id="3121275"/>
    <lineage>
        <taxon>Bacteria</taxon>
        <taxon>Pseudomonadati</taxon>
        <taxon>Pseudomonadota</taxon>
        <taxon>Betaproteobacteria</taxon>
        <taxon>Burkholderiales</taxon>
        <taxon>Thiobacteraceae</taxon>
        <taxon>Thiobacter</taxon>
    </lineage>
</organism>
<dbReference type="RefSeq" id="WP_347306567.1">
    <property type="nucleotide sequence ID" value="NZ_JBAJEX010000001.1"/>
</dbReference>
<dbReference type="PANTHER" id="PTHR11735:SF11">
    <property type="entry name" value="TRNA THREONYLCARBAMOYLADENOSINE BIOSYNTHESIS PROTEIN TSAB"/>
    <property type="match status" value="1"/>
</dbReference>
<gene>
    <name evidence="2" type="primary">tsaB</name>
    <name evidence="2" type="ORF">V6E02_01835</name>
</gene>
<dbReference type="SUPFAM" id="SSF53067">
    <property type="entry name" value="Actin-like ATPase domain"/>
    <property type="match status" value="2"/>
</dbReference>
<evidence type="ECO:0000313" key="3">
    <source>
        <dbReference type="Proteomes" id="UP001482231"/>
    </source>
</evidence>
<accession>A0ABV0EBC6</accession>
<sequence>MRVLAFDTSTEYLSVALRVAGDTLSRDVKAAQQHSDWLLDFVHELLAEAGLALNQLDCIAFGQGPGTFTGLRIACGVAQGLAFGADLPVAPVCTLLALAAGSRADRVITCLDARMGELYHAAFLKAEAGWQTLVGPNLCAPEASPSVEGGHWTGVGSGFSVHHEALARRYAGQLVRVDGTMFPHAADIAALAEAQGPAAWIDPEQAAPFYLRDKVALKTSER</sequence>
<dbReference type="EC" id="2.3.1.234" evidence="2"/>
<keyword evidence="2" id="KW-0012">Acyltransferase</keyword>
<keyword evidence="2" id="KW-0808">Transferase</keyword>
<dbReference type="Proteomes" id="UP001482231">
    <property type="component" value="Unassembled WGS sequence"/>
</dbReference>
<dbReference type="Gene3D" id="3.30.420.40">
    <property type="match status" value="2"/>
</dbReference>
<dbReference type="GO" id="GO:0061711">
    <property type="term" value="F:tRNA N(6)-L-threonylcarbamoyladenine synthase activity"/>
    <property type="evidence" value="ECO:0007669"/>
    <property type="project" value="UniProtKB-EC"/>
</dbReference>
<reference evidence="2 3" key="1">
    <citation type="submission" date="2024-02" db="EMBL/GenBank/DDBJ databases">
        <title>New thermophilic sulfur-oxidizing bacteria from a hot springs of the Uzon caldera (Kamchatka, Russia).</title>
        <authorList>
            <person name="Dukat A.M."/>
            <person name="Elcheninov A.G."/>
            <person name="Frolov E.N."/>
        </authorList>
    </citation>
    <scope>NUCLEOTIDE SEQUENCE [LARGE SCALE GENOMIC DNA]</scope>
    <source>
        <strain evidence="2 3">AK1</strain>
    </source>
</reference>
<protein>
    <submittedName>
        <fullName evidence="2">tRNA (Adenosine(37)-N6)-threonylcarbamoyltransferase complex dimerization subunit type 1 TsaB</fullName>
        <ecNumber evidence="2">2.3.1.234</ecNumber>
    </submittedName>
</protein>
<keyword evidence="3" id="KW-1185">Reference proteome</keyword>
<name>A0ABV0EBC6_9BURK</name>
<dbReference type="NCBIfam" id="TIGR03725">
    <property type="entry name" value="T6A_YeaZ"/>
    <property type="match status" value="1"/>
</dbReference>